<feature type="region of interest" description="Disordered" evidence="5">
    <location>
        <begin position="268"/>
        <end position="289"/>
    </location>
</feature>
<dbReference type="GO" id="GO:0008270">
    <property type="term" value="F:zinc ion binding"/>
    <property type="evidence" value="ECO:0007669"/>
    <property type="project" value="UniProtKB-KW"/>
</dbReference>
<dbReference type="VEuPathDB" id="FungiDB:AB675_7108"/>
<keyword evidence="1" id="KW-0479">Metal-binding</keyword>
<feature type="compositionally biased region" description="Basic and acidic residues" evidence="5">
    <location>
        <begin position="496"/>
        <end position="505"/>
    </location>
</feature>
<reference evidence="7 8" key="1">
    <citation type="submission" date="2015-06" db="EMBL/GenBank/DDBJ databases">
        <title>Draft genome of the ant-associated black yeast Phialophora attae CBS 131958.</title>
        <authorList>
            <person name="Moreno L.F."/>
            <person name="Stielow B.J."/>
            <person name="de Hoog S."/>
            <person name="Vicente V.A."/>
            <person name="Weiss V.A."/>
            <person name="de Vries M."/>
            <person name="Cruz L.M."/>
            <person name="Souza E.M."/>
        </authorList>
    </citation>
    <scope>NUCLEOTIDE SEQUENCE [LARGE SCALE GENOMIC DNA]</scope>
    <source>
        <strain evidence="7 8">CBS 131958</strain>
    </source>
</reference>
<feature type="compositionally biased region" description="Polar residues" evidence="5">
    <location>
        <begin position="392"/>
        <end position="415"/>
    </location>
</feature>
<evidence type="ECO:0000256" key="1">
    <source>
        <dbReference type="ARBA" id="ARBA00022723"/>
    </source>
</evidence>
<evidence type="ECO:0000256" key="5">
    <source>
        <dbReference type="SAM" id="MobiDB-lite"/>
    </source>
</evidence>
<keyword evidence="8" id="KW-1185">Reference proteome</keyword>
<feature type="zinc finger region" description="UBR-type" evidence="4">
    <location>
        <begin position="47"/>
        <end position="125"/>
    </location>
</feature>
<dbReference type="InterPro" id="IPR047506">
    <property type="entry name" value="UBR7-like_UBR-box"/>
</dbReference>
<dbReference type="GeneID" id="28739331"/>
<feature type="region of interest" description="Disordered" evidence="5">
    <location>
        <begin position="328"/>
        <end position="347"/>
    </location>
</feature>
<evidence type="ECO:0000256" key="2">
    <source>
        <dbReference type="ARBA" id="ARBA00022771"/>
    </source>
</evidence>
<dbReference type="PROSITE" id="PS51157">
    <property type="entry name" value="ZF_UBR"/>
    <property type="match status" value="1"/>
</dbReference>
<accession>A0A0N1P343</accession>
<dbReference type="PANTHER" id="PTHR13513:SF9">
    <property type="entry name" value="E3 UBIQUITIN-PROTEIN LIGASE UBR7-RELATED"/>
    <property type="match status" value="1"/>
</dbReference>
<name>A0A0N1P343_9EURO</name>
<dbReference type="EMBL" id="LFJN01000005">
    <property type="protein sequence ID" value="KPI43454.1"/>
    <property type="molecule type" value="Genomic_DNA"/>
</dbReference>
<feature type="compositionally biased region" description="Basic and acidic residues" evidence="5">
    <location>
        <begin position="12"/>
        <end position="21"/>
    </location>
</feature>
<dbReference type="AlphaFoldDB" id="A0A0N1P343"/>
<organism evidence="7 8">
    <name type="scientific">Cyphellophora attinorum</name>
    <dbReference type="NCBI Taxonomy" id="1664694"/>
    <lineage>
        <taxon>Eukaryota</taxon>
        <taxon>Fungi</taxon>
        <taxon>Dikarya</taxon>
        <taxon>Ascomycota</taxon>
        <taxon>Pezizomycotina</taxon>
        <taxon>Eurotiomycetes</taxon>
        <taxon>Chaetothyriomycetidae</taxon>
        <taxon>Chaetothyriales</taxon>
        <taxon>Cyphellophoraceae</taxon>
        <taxon>Cyphellophora</taxon>
    </lineage>
</organism>
<keyword evidence="2" id="KW-0863">Zinc-finger</keyword>
<dbReference type="GO" id="GO:0005737">
    <property type="term" value="C:cytoplasm"/>
    <property type="evidence" value="ECO:0007669"/>
    <property type="project" value="TreeGrafter"/>
</dbReference>
<feature type="region of interest" description="Disordered" evidence="5">
    <location>
        <begin position="390"/>
        <end position="417"/>
    </location>
</feature>
<feature type="compositionally biased region" description="Basic and acidic residues" evidence="5">
    <location>
        <begin position="202"/>
        <end position="226"/>
    </location>
</feature>
<sequence length="505" mass="55277">MAESQPIVNDDEPTKQVHRDSQTASEFIEQQLSLEADARDTLPYKFDRCTKDLGPLRQDVYACLTCSPPPASAAQQYTPAGICYSCSIACHGDHNLVELFSRRNFVCDCGSARFTNGMPCTLRSDPVTGARGVSGEEAAKENQYNHNFRNQFCACGEEYDADKEKGTMYQCAGLGTVENGGCGEDWYHPECLMGLPKDWSGKDERKDAAAAPDGEEKDHDHPKPEGFPDDDDFEGMICYKCVDAYPWLKAYAGTEGFLPPVFHKAASDPAPISSERPNLKRKASDDADEDASAIARAGSPVKRVKEENITTSTDKSSVAVTTSAAATLTPATDPTPVPSHKHTRLPAIPPTSQLTLFLREDFRDHLCHCPACYPNLIPHRVLREEESVYAPSLSSDSPSHPNGATNHSAGSTGTRSILERGESALNNIDRVRAIEGVMAYNHLKDKVKTFLQPFAESGKVVSAEDVKAYFEGLRGDSEGIREAREKPTEDENETGGDGRREQRGY</sequence>
<dbReference type="Proteomes" id="UP000038010">
    <property type="component" value="Unassembled WGS sequence"/>
</dbReference>
<dbReference type="Pfam" id="PF02207">
    <property type="entry name" value="zf-UBR"/>
    <property type="match status" value="1"/>
</dbReference>
<gene>
    <name evidence="7" type="ORF">AB675_7108</name>
</gene>
<evidence type="ECO:0000313" key="8">
    <source>
        <dbReference type="Proteomes" id="UP000038010"/>
    </source>
</evidence>
<feature type="region of interest" description="Disordered" evidence="5">
    <location>
        <begin position="202"/>
        <end position="229"/>
    </location>
</feature>
<dbReference type="InterPro" id="IPR003126">
    <property type="entry name" value="Znf_UBR"/>
</dbReference>
<feature type="domain" description="UBR-type" evidence="6">
    <location>
        <begin position="47"/>
        <end position="125"/>
    </location>
</feature>
<dbReference type="PANTHER" id="PTHR13513">
    <property type="entry name" value="E3 UBIQUITIN-PROTEIN LIGASE UBR7"/>
    <property type="match status" value="1"/>
</dbReference>
<feature type="compositionally biased region" description="Basic and acidic residues" evidence="5">
    <location>
        <begin position="472"/>
        <end position="489"/>
    </location>
</feature>
<protein>
    <submittedName>
        <fullName evidence="7">Protein mlo2</fullName>
    </submittedName>
</protein>
<feature type="region of interest" description="Disordered" evidence="5">
    <location>
        <begin position="1"/>
        <end position="23"/>
    </location>
</feature>
<feature type="region of interest" description="Disordered" evidence="5">
    <location>
        <begin position="472"/>
        <end position="505"/>
    </location>
</feature>
<dbReference type="SMART" id="SM00396">
    <property type="entry name" value="ZnF_UBR1"/>
    <property type="match status" value="1"/>
</dbReference>
<evidence type="ECO:0000256" key="4">
    <source>
        <dbReference type="PROSITE-ProRule" id="PRU00508"/>
    </source>
</evidence>
<dbReference type="GO" id="GO:0061630">
    <property type="term" value="F:ubiquitin protein ligase activity"/>
    <property type="evidence" value="ECO:0007669"/>
    <property type="project" value="InterPro"/>
</dbReference>
<dbReference type="OrthoDB" id="10262564at2759"/>
<dbReference type="STRING" id="1664694.A0A0N1P343"/>
<dbReference type="RefSeq" id="XP_018003417.1">
    <property type="nucleotide sequence ID" value="XM_018147451.1"/>
</dbReference>
<comment type="caution">
    <text evidence="7">The sequence shown here is derived from an EMBL/GenBank/DDBJ whole genome shotgun (WGS) entry which is preliminary data.</text>
</comment>
<evidence type="ECO:0000259" key="6">
    <source>
        <dbReference type="PROSITE" id="PS51157"/>
    </source>
</evidence>
<keyword evidence="3" id="KW-0862">Zinc</keyword>
<evidence type="ECO:0000313" key="7">
    <source>
        <dbReference type="EMBL" id="KPI43454.1"/>
    </source>
</evidence>
<dbReference type="CDD" id="cd19677">
    <property type="entry name" value="UBR-box_UBR7"/>
    <property type="match status" value="1"/>
</dbReference>
<dbReference type="InterPro" id="IPR040204">
    <property type="entry name" value="UBR7"/>
</dbReference>
<proteinExistence type="predicted"/>
<evidence type="ECO:0000256" key="3">
    <source>
        <dbReference type="ARBA" id="ARBA00022833"/>
    </source>
</evidence>